<dbReference type="SUPFAM" id="SSF55785">
    <property type="entry name" value="PYP-like sensor domain (PAS domain)"/>
    <property type="match status" value="1"/>
</dbReference>
<dbReference type="InterPro" id="IPR050469">
    <property type="entry name" value="Diguanylate_Cyclase"/>
</dbReference>
<protein>
    <recommendedName>
        <fullName evidence="1">diguanylate cyclase</fullName>
        <ecNumber evidence="1">2.7.7.65</ecNumber>
    </recommendedName>
</protein>
<dbReference type="InterPro" id="IPR000014">
    <property type="entry name" value="PAS"/>
</dbReference>
<dbReference type="Gene3D" id="3.30.70.270">
    <property type="match status" value="1"/>
</dbReference>
<evidence type="ECO:0000259" key="3">
    <source>
        <dbReference type="PROSITE" id="PS50887"/>
    </source>
</evidence>
<sequence>MLAVHHSWSVRGYQAPLAHAPLKSLFELTLDALPDGVLLTDRDRHVIYANPAFAQIWNIPDALMDAGDETAMLAHVGSMLIDPQAFFTEVERVHPTAETLTDELRFVDGRMISRRSVPFLDHHQFAARIWVFTDVTEARSARHDMLTGVKNRRAFNDEFPGFVRCAAPGAWKSVALIDVDNFKKYNDHYGHAAGDQVLRSMGEILRKHLSRADDLLFRIGGEEFLVARYCCDEMEIGEFFERVRLSIEELDIAHHGNAPYGKVTASFGIHLFCGAQEPERVFDLADKALYTAKAAGRNRVAFDLLASQLSPAIQTCGRPS</sequence>
<keyword evidence="5" id="KW-1185">Reference proteome</keyword>
<evidence type="ECO:0000313" key="5">
    <source>
        <dbReference type="Proteomes" id="UP001361239"/>
    </source>
</evidence>
<keyword evidence="4" id="KW-0808">Transferase</keyword>
<feature type="domain" description="GGDEF" evidence="3">
    <location>
        <begin position="170"/>
        <end position="305"/>
    </location>
</feature>
<dbReference type="Proteomes" id="UP001361239">
    <property type="component" value="Unassembled WGS sequence"/>
</dbReference>
<dbReference type="GO" id="GO:0052621">
    <property type="term" value="F:diguanylate cyclase activity"/>
    <property type="evidence" value="ECO:0007669"/>
    <property type="project" value="UniProtKB-EC"/>
</dbReference>
<gene>
    <name evidence="4" type="ORF">WG901_23070</name>
</gene>
<evidence type="ECO:0000256" key="2">
    <source>
        <dbReference type="ARBA" id="ARBA00034247"/>
    </source>
</evidence>
<dbReference type="EC" id="2.7.7.65" evidence="1"/>
<dbReference type="Pfam" id="PF13188">
    <property type="entry name" value="PAS_8"/>
    <property type="match status" value="1"/>
</dbReference>
<dbReference type="EMBL" id="JBBHJZ010000009">
    <property type="protein sequence ID" value="MEJ5979553.1"/>
    <property type="molecule type" value="Genomic_DNA"/>
</dbReference>
<organism evidence="4 5">
    <name type="scientific">Novosphingobium anseongense</name>
    <dbReference type="NCBI Taxonomy" id="3133436"/>
    <lineage>
        <taxon>Bacteria</taxon>
        <taxon>Pseudomonadati</taxon>
        <taxon>Pseudomonadota</taxon>
        <taxon>Alphaproteobacteria</taxon>
        <taxon>Sphingomonadales</taxon>
        <taxon>Sphingomonadaceae</taxon>
        <taxon>Novosphingobium</taxon>
    </lineage>
</organism>
<comment type="caution">
    <text evidence="4">The sequence shown here is derived from an EMBL/GenBank/DDBJ whole genome shotgun (WGS) entry which is preliminary data.</text>
</comment>
<dbReference type="CDD" id="cd01949">
    <property type="entry name" value="GGDEF"/>
    <property type="match status" value="1"/>
</dbReference>
<proteinExistence type="predicted"/>
<accession>A0ABU8S2U7</accession>
<dbReference type="Gene3D" id="3.30.450.20">
    <property type="entry name" value="PAS domain"/>
    <property type="match status" value="1"/>
</dbReference>
<keyword evidence="4" id="KW-0548">Nucleotidyltransferase</keyword>
<dbReference type="InterPro" id="IPR035965">
    <property type="entry name" value="PAS-like_dom_sf"/>
</dbReference>
<dbReference type="PANTHER" id="PTHR45138">
    <property type="entry name" value="REGULATORY COMPONENTS OF SENSORY TRANSDUCTION SYSTEM"/>
    <property type="match status" value="1"/>
</dbReference>
<evidence type="ECO:0000256" key="1">
    <source>
        <dbReference type="ARBA" id="ARBA00012528"/>
    </source>
</evidence>
<dbReference type="RefSeq" id="WP_339589491.1">
    <property type="nucleotide sequence ID" value="NZ_JBBHJZ010000009.1"/>
</dbReference>
<dbReference type="CDD" id="cd00130">
    <property type="entry name" value="PAS"/>
    <property type="match status" value="1"/>
</dbReference>
<comment type="catalytic activity">
    <reaction evidence="2">
        <text>2 GTP = 3',3'-c-di-GMP + 2 diphosphate</text>
        <dbReference type="Rhea" id="RHEA:24898"/>
        <dbReference type="ChEBI" id="CHEBI:33019"/>
        <dbReference type="ChEBI" id="CHEBI:37565"/>
        <dbReference type="ChEBI" id="CHEBI:58805"/>
        <dbReference type="EC" id="2.7.7.65"/>
    </reaction>
</comment>
<evidence type="ECO:0000313" key="4">
    <source>
        <dbReference type="EMBL" id="MEJ5979553.1"/>
    </source>
</evidence>
<reference evidence="4 5" key="1">
    <citation type="submission" date="2024-03" db="EMBL/GenBank/DDBJ databases">
        <authorList>
            <person name="Jo J.-H."/>
        </authorList>
    </citation>
    <scope>NUCLEOTIDE SEQUENCE [LARGE SCALE GENOMIC DNA]</scope>
    <source>
        <strain evidence="4 5">PS1R-30</strain>
    </source>
</reference>
<dbReference type="PANTHER" id="PTHR45138:SF9">
    <property type="entry name" value="DIGUANYLATE CYCLASE DGCM-RELATED"/>
    <property type="match status" value="1"/>
</dbReference>
<dbReference type="SMART" id="SM00267">
    <property type="entry name" value="GGDEF"/>
    <property type="match status" value="1"/>
</dbReference>
<name>A0ABU8S2U7_9SPHN</name>
<dbReference type="InterPro" id="IPR000160">
    <property type="entry name" value="GGDEF_dom"/>
</dbReference>
<dbReference type="NCBIfam" id="TIGR00254">
    <property type="entry name" value="GGDEF"/>
    <property type="match status" value="1"/>
</dbReference>
<dbReference type="InterPro" id="IPR029787">
    <property type="entry name" value="Nucleotide_cyclase"/>
</dbReference>
<dbReference type="PROSITE" id="PS50887">
    <property type="entry name" value="GGDEF"/>
    <property type="match status" value="1"/>
</dbReference>
<dbReference type="InterPro" id="IPR043128">
    <property type="entry name" value="Rev_trsase/Diguanyl_cyclase"/>
</dbReference>
<dbReference type="SUPFAM" id="SSF55073">
    <property type="entry name" value="Nucleotide cyclase"/>
    <property type="match status" value="1"/>
</dbReference>
<dbReference type="Pfam" id="PF00990">
    <property type="entry name" value="GGDEF"/>
    <property type="match status" value="1"/>
</dbReference>